<feature type="domain" description="FAD-dependent oxidoreductase 2 FAD-binding" evidence="4">
    <location>
        <begin position="10"/>
        <end position="76"/>
    </location>
</feature>
<keyword evidence="3" id="KW-0560">Oxidoreductase</keyword>
<dbReference type="Gene3D" id="3.50.50.60">
    <property type="entry name" value="FAD/NAD(P)-binding domain"/>
    <property type="match status" value="1"/>
</dbReference>
<evidence type="ECO:0000256" key="3">
    <source>
        <dbReference type="ARBA" id="ARBA00023002"/>
    </source>
</evidence>
<evidence type="ECO:0000313" key="6">
    <source>
        <dbReference type="EMBL" id="KAK6008111.1"/>
    </source>
</evidence>
<dbReference type="Pfam" id="PF00890">
    <property type="entry name" value="FAD_binding_2"/>
    <property type="match status" value="1"/>
</dbReference>
<dbReference type="Pfam" id="PF01494">
    <property type="entry name" value="FAD_binding_3"/>
    <property type="match status" value="1"/>
</dbReference>
<sequence>MSKPASQFTVAVIGGGVAGMTLTIALAKREIDVKIYEQAPQFTEIGAGIAFSPNAKQAMKKCDPAVHEAYLRVATSSGSPEKINTWYDFVDGYNDKDTDQWLFDVTRDAPADGCHRAHFLEEMIKLVPQGVAHFNKHLDKIIDHGHSSPLTMNFSDGSMIASDGIKSSVRGMLFGDDAPEAKPTYTHRYAYRGLLKMENAIKALGEDLATNRTMHMGQDGHVLTFPVAHGKILNVVAFKYDPGEWTDTRLVVPTTREDAKRDYKDWGSRVRALIDLLEDKLDKWAIFDLGDHPIPTYARGRVAIIGDAAHATGPHHGAGAGICIEDSAILAELLHLAWSRLEEGSARTSRTEVLEQALEVFDEVRRERTQWLVQSSRASVELYEWRDHLCKRDPAKIKEQILWRNHKIWRVDIDDMAAEANRKLEELIM</sequence>
<name>A0ABR0TVB7_AURPU</name>
<keyword evidence="2" id="KW-0274">FAD</keyword>
<dbReference type="Proteomes" id="UP001341245">
    <property type="component" value="Unassembled WGS sequence"/>
</dbReference>
<evidence type="ECO:0000259" key="5">
    <source>
        <dbReference type="Pfam" id="PF01494"/>
    </source>
</evidence>
<reference evidence="6 7" key="1">
    <citation type="submission" date="2023-11" db="EMBL/GenBank/DDBJ databases">
        <title>Draft genome sequence and annotation of the polyextremotolerant black yeast-like fungus Aureobasidium pullulans NRRL 62042.</title>
        <authorList>
            <person name="Dielentheis-Frenken M.R.E."/>
            <person name="Wibberg D."/>
            <person name="Blank L.M."/>
            <person name="Tiso T."/>
        </authorList>
    </citation>
    <scope>NUCLEOTIDE SEQUENCE [LARGE SCALE GENOMIC DNA]</scope>
    <source>
        <strain evidence="6 7">NRRL 62042</strain>
    </source>
</reference>
<dbReference type="PANTHER" id="PTHR46720:SF3">
    <property type="entry name" value="FAD-BINDING DOMAIN-CONTAINING PROTEIN-RELATED"/>
    <property type="match status" value="1"/>
</dbReference>
<dbReference type="SUPFAM" id="SSF54373">
    <property type="entry name" value="FAD-linked reductases, C-terminal domain"/>
    <property type="match status" value="1"/>
</dbReference>
<dbReference type="EMBL" id="JASGXD010000001">
    <property type="protein sequence ID" value="KAK6008111.1"/>
    <property type="molecule type" value="Genomic_DNA"/>
</dbReference>
<evidence type="ECO:0000256" key="1">
    <source>
        <dbReference type="ARBA" id="ARBA00022630"/>
    </source>
</evidence>
<dbReference type="PRINTS" id="PR00420">
    <property type="entry name" value="RNGMNOXGNASE"/>
</dbReference>
<dbReference type="SUPFAM" id="SSF51905">
    <property type="entry name" value="FAD/NAD(P)-binding domain"/>
    <property type="match status" value="1"/>
</dbReference>
<evidence type="ECO:0000259" key="4">
    <source>
        <dbReference type="Pfam" id="PF00890"/>
    </source>
</evidence>
<dbReference type="InterPro" id="IPR051104">
    <property type="entry name" value="FAD_monoxygenase"/>
</dbReference>
<keyword evidence="7" id="KW-1185">Reference proteome</keyword>
<comment type="caution">
    <text evidence="6">The sequence shown here is derived from an EMBL/GenBank/DDBJ whole genome shotgun (WGS) entry which is preliminary data.</text>
</comment>
<organism evidence="6 7">
    <name type="scientific">Aureobasidium pullulans</name>
    <name type="common">Black yeast</name>
    <name type="synonym">Pullularia pullulans</name>
    <dbReference type="NCBI Taxonomy" id="5580"/>
    <lineage>
        <taxon>Eukaryota</taxon>
        <taxon>Fungi</taxon>
        <taxon>Dikarya</taxon>
        <taxon>Ascomycota</taxon>
        <taxon>Pezizomycotina</taxon>
        <taxon>Dothideomycetes</taxon>
        <taxon>Dothideomycetidae</taxon>
        <taxon>Dothideales</taxon>
        <taxon>Saccotheciaceae</taxon>
        <taxon>Aureobasidium</taxon>
    </lineage>
</organism>
<evidence type="ECO:0000313" key="7">
    <source>
        <dbReference type="Proteomes" id="UP001341245"/>
    </source>
</evidence>
<proteinExistence type="predicted"/>
<dbReference type="InterPro" id="IPR002938">
    <property type="entry name" value="FAD-bd"/>
</dbReference>
<accession>A0ABR0TVB7</accession>
<dbReference type="InterPro" id="IPR036188">
    <property type="entry name" value="FAD/NAD-bd_sf"/>
</dbReference>
<keyword evidence="1" id="KW-0285">Flavoprotein</keyword>
<dbReference type="PANTHER" id="PTHR46720">
    <property type="entry name" value="HYDROXYLASE, PUTATIVE (AFU_ORTHOLOGUE AFUA_3G01460)-RELATED"/>
    <property type="match status" value="1"/>
</dbReference>
<feature type="domain" description="FAD-binding" evidence="5">
    <location>
        <begin position="272"/>
        <end position="336"/>
    </location>
</feature>
<evidence type="ECO:0000256" key="2">
    <source>
        <dbReference type="ARBA" id="ARBA00022827"/>
    </source>
</evidence>
<gene>
    <name evidence="6" type="ORF">QM012_000014</name>
</gene>
<protein>
    <recommendedName>
        <fullName evidence="8">Salicylate hydroxylase</fullName>
    </recommendedName>
</protein>
<dbReference type="InterPro" id="IPR003953">
    <property type="entry name" value="FAD-dep_OxRdtase_2_FAD-bd"/>
</dbReference>
<evidence type="ECO:0008006" key="8">
    <source>
        <dbReference type="Google" id="ProtNLM"/>
    </source>
</evidence>